<gene>
    <name evidence="1" type="ORF">NCS_30349</name>
</gene>
<name>A0A2H1FIB5_9ARCH</name>
<sequence length="21" mass="2683">MRQERRKPKLASIYDYDDRIE</sequence>
<evidence type="ECO:0000313" key="2">
    <source>
        <dbReference type="Proteomes" id="UP000230607"/>
    </source>
</evidence>
<protein>
    <submittedName>
        <fullName evidence="1">Uncharacterized protein</fullName>
    </submittedName>
</protein>
<evidence type="ECO:0000313" key="1">
    <source>
        <dbReference type="EMBL" id="SMH72509.1"/>
    </source>
</evidence>
<accession>A0A2H1FIB5</accession>
<proteinExistence type="predicted"/>
<reference evidence="2" key="1">
    <citation type="submission" date="2017-03" db="EMBL/GenBank/DDBJ databases">
        <authorList>
            <person name="Herbold C."/>
        </authorList>
    </citation>
    <scope>NUCLEOTIDE SEQUENCE [LARGE SCALE GENOMIC DNA]</scope>
</reference>
<dbReference type="AlphaFoldDB" id="A0A2H1FIB5"/>
<dbReference type="Proteomes" id="UP000230607">
    <property type="component" value="Chromosome 1"/>
</dbReference>
<organism evidence="1 2">
    <name type="scientific">Candidatus Nitrosotalea okcheonensis</name>
    <dbReference type="NCBI Taxonomy" id="1903276"/>
    <lineage>
        <taxon>Archaea</taxon>
        <taxon>Nitrososphaerota</taxon>
        <taxon>Nitrososphaeria</taxon>
        <taxon>Nitrosotaleales</taxon>
        <taxon>Nitrosotaleaceae</taxon>
        <taxon>Nitrosotalea</taxon>
    </lineage>
</organism>
<dbReference type="EMBL" id="LT841358">
    <property type="protein sequence ID" value="SMH72509.1"/>
    <property type="molecule type" value="Genomic_DNA"/>
</dbReference>
<keyword evidence="2" id="KW-1185">Reference proteome</keyword>